<dbReference type="AlphaFoldDB" id="A0A923FVK2"/>
<accession>A0A923FVK2</accession>
<dbReference type="Proteomes" id="UP000599879">
    <property type="component" value="Unassembled WGS sequence"/>
</dbReference>
<dbReference type="EMBL" id="JABWRE020000001">
    <property type="protein sequence ID" value="MBV4538329.1"/>
    <property type="molecule type" value="Genomic_DNA"/>
</dbReference>
<dbReference type="RefSeq" id="WP_186552698.1">
    <property type="nucleotide sequence ID" value="NZ_JABWRE020000001.1"/>
</dbReference>
<feature type="region of interest" description="Disordered" evidence="1">
    <location>
        <begin position="1"/>
        <end position="24"/>
    </location>
</feature>
<dbReference type="InterPro" id="IPR021427">
    <property type="entry name" value="DUF3077"/>
</dbReference>
<dbReference type="Pfam" id="PF11275">
    <property type="entry name" value="DUF3077"/>
    <property type="match status" value="1"/>
</dbReference>
<evidence type="ECO:0000256" key="1">
    <source>
        <dbReference type="SAM" id="MobiDB-lite"/>
    </source>
</evidence>
<dbReference type="EMBL" id="JABWRE010000001">
    <property type="protein sequence ID" value="MBC3439096.1"/>
    <property type="molecule type" value="Genomic_DNA"/>
</dbReference>
<reference evidence="3" key="4">
    <citation type="submission" date="2021-06" db="EMBL/GenBank/DDBJ databases">
        <title>Updating the genus Pseudomonas: Description of 43 new species and partition of the Pseudomonas putida group.</title>
        <authorList>
            <person name="Girard L."/>
            <person name="Lood C."/>
            <person name="Vandamme P."/>
            <person name="Rokni-Zadeh H."/>
            <person name="Van Noort V."/>
            <person name="Hofte M."/>
            <person name="Lavigne R."/>
            <person name="De Mot R."/>
        </authorList>
    </citation>
    <scope>NUCLEOTIDE SEQUENCE</scope>
    <source>
        <strain evidence="3">SWRI10</strain>
    </source>
</reference>
<feature type="compositionally biased region" description="Pro residues" evidence="1">
    <location>
        <begin position="1"/>
        <end position="11"/>
    </location>
</feature>
<comment type="caution">
    <text evidence="2">The sequence shown here is derived from an EMBL/GenBank/DDBJ whole genome shotgun (WGS) entry which is preliminary data.</text>
</comment>
<evidence type="ECO:0000313" key="5">
    <source>
        <dbReference type="Proteomes" id="UP001621534"/>
    </source>
</evidence>
<dbReference type="EMBL" id="JAHWXS010000003">
    <property type="protein sequence ID" value="MFK5732822.1"/>
    <property type="molecule type" value="Genomic_DNA"/>
</dbReference>
<dbReference type="Proteomes" id="UP001621534">
    <property type="component" value="Unassembled WGS sequence"/>
</dbReference>
<organism evidence="2">
    <name type="scientific">Pseudomonas urmiensis</name>
    <dbReference type="NCBI Taxonomy" id="2745493"/>
    <lineage>
        <taxon>Bacteria</taxon>
        <taxon>Pseudomonadati</taxon>
        <taxon>Pseudomonadota</taxon>
        <taxon>Gammaproteobacteria</taxon>
        <taxon>Pseudomonadales</taxon>
        <taxon>Pseudomonadaceae</taxon>
        <taxon>Pseudomonas</taxon>
    </lineage>
</organism>
<evidence type="ECO:0000313" key="2">
    <source>
        <dbReference type="EMBL" id="MBC3439096.1"/>
    </source>
</evidence>
<protein>
    <submittedName>
        <fullName evidence="2">DUF3077 domain-containing protein</fullName>
    </submittedName>
</protein>
<reference evidence="2" key="2">
    <citation type="journal article" date="2020" name="Microorganisms">
        <title>Reliable Identification of Environmental Pseudomonas Isolates Using the rpoD Gene.</title>
        <authorList>
            <consortium name="The Broad Institute Genome Sequencing Platform"/>
            <person name="Girard L."/>
            <person name="Lood C."/>
            <person name="Rokni-Zadeh H."/>
            <person name="van Noort V."/>
            <person name="Lavigne R."/>
            <person name="De Mot R."/>
        </authorList>
    </citation>
    <scope>NUCLEOTIDE SEQUENCE</scope>
    <source>
        <strain evidence="2">SWRI10</strain>
    </source>
</reference>
<reference evidence="2" key="3">
    <citation type="submission" date="2020-07" db="EMBL/GenBank/DDBJ databases">
        <authorList>
            <person name="Lood C."/>
            <person name="Girard L."/>
        </authorList>
    </citation>
    <scope>NUCLEOTIDE SEQUENCE</scope>
    <source>
        <strain evidence="2">SWRI10</strain>
    </source>
</reference>
<sequence length="96" mass="10358">MKKIVPDPPLKLNPTTEQPFSTCESSHPPVFHVSSGIDAADALVHASLLANGIRQIADDYAQHHASESHSGLIWTIHHSAEAIKALTDAVLDAMER</sequence>
<evidence type="ECO:0000313" key="4">
    <source>
        <dbReference type="EMBL" id="MFK5732822.1"/>
    </source>
</evidence>
<reference evidence="4 5" key="1">
    <citation type="journal article" date="2012" name="Plant Soil">
        <title>Screening of plant growth-promoting traits in arsenic-resistant bacteria isolated from the rhizosphere of soybean plants from Argentinean agricultural soil.</title>
        <authorList>
            <person name="Wevar Oller A.L."/>
            <person name="Talano M.A."/>
            <person name="Agostini E."/>
        </authorList>
    </citation>
    <scope>NUCLEOTIDE SEQUENCE [LARGE SCALE GENOMIC DNA]</scope>
    <source>
        <strain evidence="4 5">AW4</strain>
    </source>
</reference>
<keyword evidence="5" id="KW-1185">Reference proteome</keyword>
<proteinExistence type="predicted"/>
<gene>
    <name evidence="2" type="ORF">HU737_00275</name>
    <name evidence="3" type="ORF">HU737_020455</name>
    <name evidence="4" type="ORF">KW869_04735</name>
</gene>
<reference evidence="4" key="5">
    <citation type="submission" date="2021-07" db="EMBL/GenBank/DDBJ databases">
        <authorList>
            <person name="Wevar Oller A.L."/>
            <person name="Talano M.A."/>
            <person name="Torres Tejerizo G.A."/>
            <person name="Agostini E."/>
        </authorList>
    </citation>
    <scope>NUCLEOTIDE SEQUENCE</scope>
    <source>
        <strain evidence="4">AW4</strain>
    </source>
</reference>
<name>A0A923FVK2_9PSED</name>
<evidence type="ECO:0000313" key="3">
    <source>
        <dbReference type="EMBL" id="MBV4538329.1"/>
    </source>
</evidence>
<feature type="compositionally biased region" description="Polar residues" evidence="1">
    <location>
        <begin position="13"/>
        <end position="24"/>
    </location>
</feature>